<proteinExistence type="inferred from homology"/>
<dbReference type="NCBIfam" id="TIGR00189">
    <property type="entry name" value="tesB"/>
    <property type="match status" value="1"/>
</dbReference>
<dbReference type="PANTHER" id="PTHR11066">
    <property type="entry name" value="ACYL-COA THIOESTERASE"/>
    <property type="match status" value="1"/>
</dbReference>
<dbReference type="Pfam" id="PF02551">
    <property type="entry name" value="Acyl_CoA_thio"/>
    <property type="match status" value="1"/>
</dbReference>
<dbReference type="Proteomes" id="UP000249061">
    <property type="component" value="Unassembled WGS sequence"/>
</dbReference>
<sequence length="287" mass="32202">MSKVLEELIALLSLEKIEENLYRGQSQDPGWGTVYGGQVIGQALFAALNTVPAERQVHSLHAYFLRPGDVSRPIVYDVERSRDGSSFSARHVKAIQAGQPIFDMSASFQKVEPGFTHQDEMPKVPPPEEVPTEQERYAKQVGNLPDFLRERVLARRPIELRTVDEPDIFMKSPQPPDRYVWFRADGTLPDAPVLHQAMLAYASDFSFITTALKPHGVSWLTPGMQVASIDHAVWFHAPFRADEWLLHAMHSPRASGSRGLSMGRIFTRDGVLVATTMQEGLTRKRGE</sequence>
<evidence type="ECO:0000256" key="1">
    <source>
        <dbReference type="ARBA" id="ARBA00006538"/>
    </source>
</evidence>
<comment type="catalytic activity">
    <reaction evidence="6">
        <text>a fatty acyl-CoA + H2O = a fatty acid + CoA + H(+)</text>
        <dbReference type="Rhea" id="RHEA:16781"/>
        <dbReference type="ChEBI" id="CHEBI:15377"/>
        <dbReference type="ChEBI" id="CHEBI:15378"/>
        <dbReference type="ChEBI" id="CHEBI:28868"/>
        <dbReference type="ChEBI" id="CHEBI:57287"/>
        <dbReference type="ChEBI" id="CHEBI:77636"/>
        <dbReference type="EC" id="3.1.2.20"/>
    </reaction>
    <physiologicalReaction direction="left-to-right" evidence="6">
        <dbReference type="Rhea" id="RHEA:16782"/>
    </physiologicalReaction>
</comment>
<evidence type="ECO:0000256" key="4">
    <source>
        <dbReference type="ARBA" id="ARBA00023098"/>
    </source>
</evidence>
<evidence type="ECO:0000259" key="10">
    <source>
        <dbReference type="Pfam" id="PF13622"/>
    </source>
</evidence>
<dbReference type="GO" id="GO:0009062">
    <property type="term" value="P:fatty acid catabolic process"/>
    <property type="evidence" value="ECO:0007669"/>
    <property type="project" value="TreeGrafter"/>
</dbReference>
<evidence type="ECO:0000313" key="11">
    <source>
        <dbReference type="EMBL" id="PZR18320.1"/>
    </source>
</evidence>
<dbReference type="SUPFAM" id="SSF54637">
    <property type="entry name" value="Thioesterase/thiol ester dehydrase-isomerase"/>
    <property type="match status" value="2"/>
</dbReference>
<dbReference type="InterPro" id="IPR025652">
    <property type="entry name" value="TesB_C"/>
</dbReference>
<dbReference type="InterPro" id="IPR003703">
    <property type="entry name" value="Acyl_CoA_thio"/>
</dbReference>
<feature type="domain" description="Acyl-CoA thioesterase 2 C-terminal" evidence="9">
    <location>
        <begin position="177"/>
        <end position="281"/>
    </location>
</feature>
<dbReference type="InterPro" id="IPR049449">
    <property type="entry name" value="TesB_ACOT8-like_N"/>
</dbReference>
<evidence type="ECO:0000256" key="7">
    <source>
        <dbReference type="ARBA" id="ARBA00071120"/>
    </source>
</evidence>
<dbReference type="EC" id="3.1.2.20" evidence="5"/>
<evidence type="ECO:0000259" key="9">
    <source>
        <dbReference type="Pfam" id="PF02551"/>
    </source>
</evidence>
<dbReference type="InterPro" id="IPR042171">
    <property type="entry name" value="Acyl-CoA_hotdog"/>
</dbReference>
<dbReference type="PANTHER" id="PTHR11066:SF34">
    <property type="entry name" value="ACYL-COENZYME A THIOESTERASE 8"/>
    <property type="match status" value="1"/>
</dbReference>
<dbReference type="AlphaFoldDB" id="A0A2W5TRW1"/>
<organism evidence="11 12">
    <name type="scientific">Archangium gephyra</name>
    <dbReference type="NCBI Taxonomy" id="48"/>
    <lineage>
        <taxon>Bacteria</taxon>
        <taxon>Pseudomonadati</taxon>
        <taxon>Myxococcota</taxon>
        <taxon>Myxococcia</taxon>
        <taxon>Myxococcales</taxon>
        <taxon>Cystobacterineae</taxon>
        <taxon>Archangiaceae</taxon>
        <taxon>Archangium</taxon>
    </lineage>
</organism>
<evidence type="ECO:0000256" key="3">
    <source>
        <dbReference type="ARBA" id="ARBA00022801"/>
    </source>
</evidence>
<keyword evidence="3" id="KW-0378">Hydrolase</keyword>
<dbReference type="InterPro" id="IPR029069">
    <property type="entry name" value="HotDog_dom_sf"/>
</dbReference>
<dbReference type="GO" id="GO:0047617">
    <property type="term" value="F:fatty acyl-CoA hydrolase activity"/>
    <property type="evidence" value="ECO:0007669"/>
    <property type="project" value="UniProtKB-EC"/>
</dbReference>
<evidence type="ECO:0000256" key="6">
    <source>
        <dbReference type="ARBA" id="ARBA00050943"/>
    </source>
</evidence>
<gene>
    <name evidence="11" type="primary">tesB</name>
    <name evidence="11" type="ORF">DI536_00080</name>
</gene>
<dbReference type="CDD" id="cd03444">
    <property type="entry name" value="Thioesterase_II_repeat1"/>
    <property type="match status" value="1"/>
</dbReference>
<dbReference type="GO" id="GO:0005829">
    <property type="term" value="C:cytosol"/>
    <property type="evidence" value="ECO:0007669"/>
    <property type="project" value="TreeGrafter"/>
</dbReference>
<dbReference type="GO" id="GO:0006637">
    <property type="term" value="P:acyl-CoA metabolic process"/>
    <property type="evidence" value="ECO:0007669"/>
    <property type="project" value="InterPro"/>
</dbReference>
<feature type="domain" description="Acyl-CoA thioesterase-like N-terminal HotDog" evidence="10">
    <location>
        <begin position="29"/>
        <end position="109"/>
    </location>
</feature>
<protein>
    <recommendedName>
        <fullName evidence="7">Acyl-CoA thioesterase 2</fullName>
        <ecNumber evidence="5">3.1.2.20</ecNumber>
    </recommendedName>
    <alternativeName>
        <fullName evidence="8">Thioesterase II</fullName>
    </alternativeName>
</protein>
<evidence type="ECO:0000256" key="2">
    <source>
        <dbReference type="ARBA" id="ARBA00011881"/>
    </source>
</evidence>
<reference evidence="11 12" key="1">
    <citation type="submission" date="2017-08" db="EMBL/GenBank/DDBJ databases">
        <title>Infants hospitalized years apart are colonized by the same room-sourced microbial strains.</title>
        <authorList>
            <person name="Brooks B."/>
            <person name="Olm M.R."/>
            <person name="Firek B.A."/>
            <person name="Baker R."/>
            <person name="Thomas B.C."/>
            <person name="Morowitz M.J."/>
            <person name="Banfield J.F."/>
        </authorList>
    </citation>
    <scope>NUCLEOTIDE SEQUENCE [LARGE SCALE GENOMIC DNA]</scope>
    <source>
        <strain evidence="11">S2_003_000_R2_14</strain>
    </source>
</reference>
<dbReference type="Gene3D" id="2.40.160.210">
    <property type="entry name" value="Acyl-CoA thioesterase, double hotdog domain"/>
    <property type="match status" value="1"/>
</dbReference>
<evidence type="ECO:0000256" key="8">
    <source>
        <dbReference type="ARBA" id="ARBA00079653"/>
    </source>
</evidence>
<keyword evidence="4" id="KW-0443">Lipid metabolism</keyword>
<evidence type="ECO:0000256" key="5">
    <source>
        <dbReference type="ARBA" id="ARBA00038894"/>
    </source>
</evidence>
<evidence type="ECO:0000313" key="12">
    <source>
        <dbReference type="Proteomes" id="UP000249061"/>
    </source>
</evidence>
<dbReference type="Pfam" id="PF13622">
    <property type="entry name" value="4HBT_3"/>
    <property type="match status" value="1"/>
</dbReference>
<dbReference type="FunFam" id="2.40.160.210:FF:000001">
    <property type="entry name" value="Acyl-CoA thioesterase II"/>
    <property type="match status" value="1"/>
</dbReference>
<dbReference type="CDD" id="cd03445">
    <property type="entry name" value="Thioesterase_II_repeat2"/>
    <property type="match status" value="1"/>
</dbReference>
<comment type="subunit">
    <text evidence="2">Homotetramer.</text>
</comment>
<name>A0A2W5TRW1_9BACT</name>
<comment type="caution">
    <text evidence="11">The sequence shown here is derived from an EMBL/GenBank/DDBJ whole genome shotgun (WGS) entry which is preliminary data.</text>
</comment>
<comment type="similarity">
    <text evidence="1">Belongs to the C/M/P thioester hydrolase family.</text>
</comment>
<accession>A0A2W5TRW1</accession>
<dbReference type="EMBL" id="QFQP01000001">
    <property type="protein sequence ID" value="PZR18320.1"/>
    <property type="molecule type" value="Genomic_DNA"/>
</dbReference>